<evidence type="ECO:0000313" key="2">
    <source>
        <dbReference type="EMBL" id="KAJ6440220.1"/>
    </source>
</evidence>
<feature type="region of interest" description="Disordered" evidence="1">
    <location>
        <begin position="413"/>
        <end position="434"/>
    </location>
</feature>
<gene>
    <name evidence="2" type="ORF">O9K51_08111</name>
</gene>
<dbReference type="EMBL" id="JAQHRD010000006">
    <property type="protein sequence ID" value="KAJ6440220.1"/>
    <property type="molecule type" value="Genomic_DNA"/>
</dbReference>
<accession>A0AB34FPV9</accession>
<feature type="region of interest" description="Disordered" evidence="1">
    <location>
        <begin position="1"/>
        <end position="26"/>
    </location>
</feature>
<keyword evidence="3" id="KW-1185">Reference proteome</keyword>
<proteinExistence type="predicted"/>
<dbReference type="Proteomes" id="UP001163105">
    <property type="component" value="Unassembled WGS sequence"/>
</dbReference>
<feature type="compositionally biased region" description="Polar residues" evidence="1">
    <location>
        <begin position="417"/>
        <end position="433"/>
    </location>
</feature>
<feature type="compositionally biased region" description="Basic and acidic residues" evidence="1">
    <location>
        <begin position="9"/>
        <end position="19"/>
    </location>
</feature>
<reference evidence="2" key="1">
    <citation type="submission" date="2023-01" db="EMBL/GenBank/DDBJ databases">
        <title>The growth and conidiation of Purpureocillium lavendulum are regulated by nitrogen source and histone H3K14 acetylation.</title>
        <authorList>
            <person name="Tang P."/>
            <person name="Han J."/>
            <person name="Zhang C."/>
            <person name="Tang P."/>
            <person name="Qi F."/>
            <person name="Zhang K."/>
            <person name="Liang L."/>
        </authorList>
    </citation>
    <scope>NUCLEOTIDE SEQUENCE</scope>
    <source>
        <strain evidence="2">YMF1.00683</strain>
    </source>
</reference>
<evidence type="ECO:0000256" key="1">
    <source>
        <dbReference type="SAM" id="MobiDB-lite"/>
    </source>
</evidence>
<dbReference type="AlphaFoldDB" id="A0AB34FPV9"/>
<name>A0AB34FPV9_9HYPO</name>
<sequence length="629" mass="69909">MGCAASSPEADRPSRRAESRNGGPSFAEISLPDVKWDVDQKWTEQLAGLEFQAIELNGHDDFLKRYPDILFQLARERLEREYPECAREGTIAGLSAESFCVDGNPCAYPCQKTVCLDDSRGGIVYASTMVIAKPLLVRPAADASHQTPKNAVPGVELDGPEMRSAKDMTLRELCAMRAQGINVRHAVVNIAVGADMVLCQLDTSATSPTILHRPPEPSDSFKKDNRMIARKARSESQLCRGMFLSQLVKSVITQGRRQCSEYTVWDQGKLPFYVKGKLYPEPTRLLVTRKLSLLEARDMEADVFEAHSAIDDILDDDVDKIELFRATNPGQEFGDIIDVTLVVATSMDVTWPDTGAYRKSQAFKAAEQAVQQHVKGLYSQGKVQRCTIYVTMGVDRSMFKFVGNPTSPAQAVREASDQQPIVSEANSPSAQNDSLKKDFGITLTPQAKQGLFASQGHFEACKETLRKKAETTSPEYLRAREVFVAPMAARHFLEINFPNCVVSDEGPFPAVLPDGTEVLLEETRLLVARDPEQEPRSIVAAINVVPRPGGPDSEPGLFSSKSWLDTPEMQQADNMLLSLLRKWHKQGLVSDVDCFAQVMMVKDATVYRFVEGERFEDYSEERIAQIKWC</sequence>
<protein>
    <submittedName>
        <fullName evidence="2">Transcriptional activator xlnR</fullName>
    </submittedName>
</protein>
<comment type="caution">
    <text evidence="2">The sequence shown here is derived from an EMBL/GenBank/DDBJ whole genome shotgun (WGS) entry which is preliminary data.</text>
</comment>
<evidence type="ECO:0000313" key="3">
    <source>
        <dbReference type="Proteomes" id="UP001163105"/>
    </source>
</evidence>
<organism evidence="2 3">
    <name type="scientific">Purpureocillium lavendulum</name>
    <dbReference type="NCBI Taxonomy" id="1247861"/>
    <lineage>
        <taxon>Eukaryota</taxon>
        <taxon>Fungi</taxon>
        <taxon>Dikarya</taxon>
        <taxon>Ascomycota</taxon>
        <taxon>Pezizomycotina</taxon>
        <taxon>Sordariomycetes</taxon>
        <taxon>Hypocreomycetidae</taxon>
        <taxon>Hypocreales</taxon>
        <taxon>Ophiocordycipitaceae</taxon>
        <taxon>Purpureocillium</taxon>
    </lineage>
</organism>